<dbReference type="Proteomes" id="UP000887576">
    <property type="component" value="Unplaced"/>
</dbReference>
<protein>
    <submittedName>
        <fullName evidence="2">Ig-like domain-containing protein</fullName>
    </submittedName>
</protein>
<dbReference type="WBParaSite" id="JU765_v2.g16955.t1">
    <property type="protein sequence ID" value="JU765_v2.g16955.t1"/>
    <property type="gene ID" value="JU765_v2.g16955"/>
</dbReference>
<proteinExistence type="predicted"/>
<name>A0AC34QK67_9BILA</name>
<evidence type="ECO:0000313" key="1">
    <source>
        <dbReference type="Proteomes" id="UP000887576"/>
    </source>
</evidence>
<evidence type="ECO:0000313" key="2">
    <source>
        <dbReference type="WBParaSite" id="JU765_v2.g16955.t1"/>
    </source>
</evidence>
<organism evidence="1 2">
    <name type="scientific">Panagrolaimus sp. JU765</name>
    <dbReference type="NCBI Taxonomy" id="591449"/>
    <lineage>
        <taxon>Eukaryota</taxon>
        <taxon>Metazoa</taxon>
        <taxon>Ecdysozoa</taxon>
        <taxon>Nematoda</taxon>
        <taxon>Chromadorea</taxon>
        <taxon>Rhabditida</taxon>
        <taxon>Tylenchina</taxon>
        <taxon>Panagrolaimomorpha</taxon>
        <taxon>Panagrolaimoidea</taxon>
        <taxon>Panagrolaimidae</taxon>
        <taxon>Panagrolaimus</taxon>
    </lineage>
</organism>
<reference evidence="2" key="1">
    <citation type="submission" date="2022-11" db="UniProtKB">
        <authorList>
            <consortium name="WormBaseParasite"/>
        </authorList>
    </citation>
    <scope>IDENTIFICATION</scope>
</reference>
<accession>A0AC34QK67</accession>
<sequence length="367" mass="41812">MIAGFTARFQCTIYRCSFDSPTIAWFKDDVIIFNGTDFIATSGFEPANVVLQRTVSPEYQSKDTCVTEEYTLLIKNLTIDETGKYRCQLLGFPQQLDFQLDVLESGLKAGFHENITYDHTECCIEHGISPLCRAMCKPRDMHLDFFDPTSCKTNDYKNFLYCATDGGKRNYIPCCRERSVPSFCFDFCSNNFRMLKKSHRLCLYYLPEIFECFSKQYSLYPESPTNLHVANGTDGLRLCWSGDKNNDLISYSVHIKDVPKMMLQGDVSLVNPSGKHISSQRTRRDTLVMVAHESTINEQIDFHDIANENIKKGKNNALCILLADLKPESRYVAYIQAANDYGVSEPSSPLFITTGRQSNFQFPAKNP</sequence>